<dbReference type="STRING" id="741276.A0A2S5BE92"/>
<protein>
    <submittedName>
        <fullName evidence="3">A/B superfamily hydrolase</fullName>
    </submittedName>
</protein>
<comment type="caution">
    <text evidence="3">The sequence shown here is derived from an EMBL/GenBank/DDBJ whole genome shotgun (WGS) entry which is preliminary data.</text>
</comment>
<feature type="compositionally biased region" description="Gly residues" evidence="1">
    <location>
        <begin position="411"/>
        <end position="421"/>
    </location>
</feature>
<feature type="domain" description="Alpha/beta hydrolase fold-3" evidence="2">
    <location>
        <begin position="584"/>
        <end position="660"/>
    </location>
</feature>
<dbReference type="Gene3D" id="3.40.50.1820">
    <property type="entry name" value="alpha/beta hydrolase"/>
    <property type="match status" value="2"/>
</dbReference>
<feature type="region of interest" description="Disordered" evidence="1">
    <location>
        <begin position="665"/>
        <end position="684"/>
    </location>
</feature>
<evidence type="ECO:0000259" key="2">
    <source>
        <dbReference type="Pfam" id="PF07859"/>
    </source>
</evidence>
<dbReference type="OrthoDB" id="5570009at2759"/>
<dbReference type="GO" id="GO:0005829">
    <property type="term" value="C:cytosol"/>
    <property type="evidence" value="ECO:0007669"/>
    <property type="project" value="TreeGrafter"/>
</dbReference>
<dbReference type="AlphaFoldDB" id="A0A2S5BE92"/>
<reference evidence="3 4" key="1">
    <citation type="journal article" date="2018" name="Front. Microbiol.">
        <title>Prospects for Fungal Bioremediation of Acidic Radioactive Waste Sites: Characterization and Genome Sequence of Rhodotorula taiwanensis MD1149.</title>
        <authorList>
            <person name="Tkavc R."/>
            <person name="Matrosova V.Y."/>
            <person name="Grichenko O.E."/>
            <person name="Gostincar C."/>
            <person name="Volpe R.P."/>
            <person name="Klimenkova P."/>
            <person name="Gaidamakova E.K."/>
            <person name="Zhou C.E."/>
            <person name="Stewart B.J."/>
            <person name="Lyman M.G."/>
            <person name="Malfatti S.A."/>
            <person name="Rubinfeld B."/>
            <person name="Courtot M."/>
            <person name="Singh J."/>
            <person name="Dalgard C.L."/>
            <person name="Hamilton T."/>
            <person name="Frey K.G."/>
            <person name="Gunde-Cimerman N."/>
            <person name="Dugan L."/>
            <person name="Daly M.J."/>
        </authorList>
    </citation>
    <scope>NUCLEOTIDE SEQUENCE [LARGE SCALE GENOMIC DNA]</scope>
    <source>
        <strain evidence="3 4">MD1149</strain>
    </source>
</reference>
<accession>A0A2S5BE92</accession>
<dbReference type="PANTHER" id="PTHR23025">
    <property type="entry name" value="TRIACYLGLYCEROL LIPASE"/>
    <property type="match status" value="1"/>
</dbReference>
<evidence type="ECO:0000256" key="1">
    <source>
        <dbReference type="SAM" id="MobiDB-lite"/>
    </source>
</evidence>
<dbReference type="GO" id="GO:0004806">
    <property type="term" value="F:triacylglycerol lipase activity"/>
    <property type="evidence" value="ECO:0007669"/>
    <property type="project" value="TreeGrafter"/>
</dbReference>
<dbReference type="GO" id="GO:0004771">
    <property type="term" value="F:sterol ester esterase activity"/>
    <property type="evidence" value="ECO:0007669"/>
    <property type="project" value="TreeGrafter"/>
</dbReference>
<dbReference type="EMBL" id="PJQD01000019">
    <property type="protein sequence ID" value="POY75088.1"/>
    <property type="molecule type" value="Genomic_DNA"/>
</dbReference>
<name>A0A2S5BE92_9BASI</name>
<feature type="compositionally biased region" description="Low complexity" evidence="1">
    <location>
        <begin position="956"/>
        <end position="973"/>
    </location>
</feature>
<feature type="compositionally biased region" description="Low complexity" evidence="1">
    <location>
        <begin position="836"/>
        <end position="849"/>
    </location>
</feature>
<proteinExistence type="predicted"/>
<dbReference type="SUPFAM" id="SSF53474">
    <property type="entry name" value="alpha/beta-Hydrolases"/>
    <property type="match status" value="1"/>
</dbReference>
<gene>
    <name evidence="3" type="ORF">BMF94_1717</name>
</gene>
<feature type="region of interest" description="Disordered" evidence="1">
    <location>
        <begin position="739"/>
        <end position="978"/>
    </location>
</feature>
<feature type="compositionally biased region" description="Polar residues" evidence="1">
    <location>
        <begin position="903"/>
        <end position="927"/>
    </location>
</feature>
<feature type="compositionally biased region" description="Basic residues" evidence="1">
    <location>
        <begin position="396"/>
        <end position="406"/>
    </location>
</feature>
<organism evidence="3 4">
    <name type="scientific">Rhodotorula taiwanensis</name>
    <dbReference type="NCBI Taxonomy" id="741276"/>
    <lineage>
        <taxon>Eukaryota</taxon>
        <taxon>Fungi</taxon>
        <taxon>Dikarya</taxon>
        <taxon>Basidiomycota</taxon>
        <taxon>Pucciniomycotina</taxon>
        <taxon>Microbotryomycetes</taxon>
        <taxon>Sporidiobolales</taxon>
        <taxon>Sporidiobolaceae</taxon>
        <taxon>Rhodotorula</taxon>
    </lineage>
</organism>
<dbReference type="Proteomes" id="UP000237144">
    <property type="component" value="Unassembled WGS sequence"/>
</dbReference>
<feature type="domain" description="Alpha/beta hydrolase fold-3" evidence="2">
    <location>
        <begin position="219"/>
        <end position="316"/>
    </location>
</feature>
<dbReference type="InterPro" id="IPR029058">
    <property type="entry name" value="AB_hydrolase_fold"/>
</dbReference>
<dbReference type="PANTHER" id="PTHR23025:SF3">
    <property type="entry name" value="HORMONE-SENSITIVE LIPASE"/>
    <property type="match status" value="1"/>
</dbReference>
<dbReference type="GO" id="GO:0019433">
    <property type="term" value="P:triglyceride catabolic process"/>
    <property type="evidence" value="ECO:0007669"/>
    <property type="project" value="TreeGrafter"/>
</dbReference>
<evidence type="ECO:0000313" key="4">
    <source>
        <dbReference type="Proteomes" id="UP000237144"/>
    </source>
</evidence>
<feature type="region of interest" description="Disordered" evidence="1">
    <location>
        <begin position="998"/>
        <end position="1039"/>
    </location>
</feature>
<dbReference type="InterPro" id="IPR013094">
    <property type="entry name" value="AB_hydrolase_3"/>
</dbReference>
<feature type="region of interest" description="Disordered" evidence="1">
    <location>
        <begin position="396"/>
        <end position="421"/>
    </location>
</feature>
<keyword evidence="4" id="KW-1185">Reference proteome</keyword>
<sequence length="1039" mass="113541">MLDQLAGRPSPSWRRSQVWLVLLFWLSRFYLSPSRGPRILWLRKLNRLLARKYTPWQIILATCTLFYAIRHGDVLLGLQAPEPLARLYSSDFYRATWIVTALDAGFATAMSIRWKWLRDIASLAFSGYYLLFANEADEKLRKFRAFCTVEMLRTTWEKQGNPYIRFFTRRDRARISIRKKLFLPRPKGSRYSKPLTLHLFFAGSQAELEASHELVMDIPGGGFICMNPMHHEERLLRWAIQTQKVVISFDYGKAPEYPYPFAIDEMYDAYTLLHETKGRCIGMNRSGVKSLKVLLTGDSAGANIAAAMFVKIFEMRSLAGTTPASSIADSLPLPIALNFAYPALSFHFTSWMPSSDLRVLRSESRSDIASLLLRQKDHLEHRSPLAVVEDIEPARSKRPKFTRRRTTSAGGSVGGGGWGSWGRSGALPGSKSFSTLTLGGRRGSLGGGGGGSTVEKDVREALEGHGAGDGSESSPDESDKALEDRVLWWDEDQLRSNRFATLDRAALKTQKELRDAVKEDEALVKGGGGDGTAQGGTKAVIVQPKEGGKEMLTETRLAMTSRTAFFNAGSAACGTRADGSDLSDRIISPSMARAMALLYVGPRNAPDLHSDYHLSPIFTPSHMLAQFPPVYMSCGERDPLVDDTVIFAGKLREAKEARKMEIQAREARHGDRLRMSSSGAKRDPLLDENEDDWVRMSIIAGWSHGYLQMVSLLPAAEKVIAMHAEWIVEAFEIAAAKEERASAQGTRTKASSLSSTRASPTPVSFPRTASDGPVAADDEQTFNVIPPTPVVPASATLAPSLPPSPQKDTLKVEDTSALSDGEDDEILTFTPKNRRASSNASRGSMGSGSPPVLPYNVSPPSLSPDPMEFNEPTTLPPSRDGQHGLPAHLVTSVERAMREQPSRRSYSIPGSTTSSRPQTPVRMNSNARATSSTSPNPSRTSRPERTLSLSPPPAPTTAASSARGRSPSGSGLPKPQGAIFIDARDLMRRRKEDVVFGIVSGAGSRTSSPPPRKSSHAGRAADGGEGDGGAQVDRRRTVE</sequence>
<dbReference type="Pfam" id="PF07859">
    <property type="entry name" value="Abhydrolase_3"/>
    <property type="match status" value="2"/>
</dbReference>
<feature type="compositionally biased region" description="Low complexity" evidence="1">
    <location>
        <begin position="928"/>
        <end position="940"/>
    </location>
</feature>
<keyword evidence="3" id="KW-0378">Hydrolase</keyword>
<evidence type="ECO:0000313" key="3">
    <source>
        <dbReference type="EMBL" id="POY75088.1"/>
    </source>
</evidence>
<feature type="compositionally biased region" description="Polar residues" evidence="1">
    <location>
        <begin position="743"/>
        <end position="762"/>
    </location>
</feature>